<dbReference type="AlphaFoldDB" id="A0A2C9LWB1"/>
<dbReference type="GO" id="GO:0016020">
    <property type="term" value="C:membrane"/>
    <property type="evidence" value="ECO:0007669"/>
    <property type="project" value="UniProtKB-SubCell"/>
</dbReference>
<dbReference type="PANTHER" id="PTHR13802:SF52">
    <property type="entry name" value="MUCIN-4"/>
    <property type="match status" value="1"/>
</dbReference>
<reference evidence="5" key="1">
    <citation type="submission" date="2020-05" db="UniProtKB">
        <authorList>
            <consortium name="EnsemblMetazoa"/>
        </authorList>
    </citation>
    <scope>IDENTIFICATION</scope>
    <source>
        <strain evidence="5">BB02</strain>
    </source>
</reference>
<evidence type="ECO:0000313" key="6">
    <source>
        <dbReference type="Proteomes" id="UP000076420"/>
    </source>
</evidence>
<evidence type="ECO:0000313" key="5">
    <source>
        <dbReference type="EnsemblMetazoa" id="BGLB035614-PA"/>
    </source>
</evidence>
<keyword evidence="3" id="KW-1015">Disulfide bond</keyword>
<evidence type="ECO:0000256" key="1">
    <source>
        <dbReference type="ARBA" id="ARBA00004370"/>
    </source>
</evidence>
<protein>
    <recommendedName>
        <fullName evidence="4">Mucin-4-like C8-3 domain-containing protein</fullName>
    </recommendedName>
</protein>
<name>A0A2C9LWB1_BIOGL</name>
<evidence type="ECO:0000256" key="3">
    <source>
        <dbReference type="ARBA" id="ARBA00023157"/>
    </source>
</evidence>
<proteinExistence type="predicted"/>
<dbReference type="STRING" id="6526.A0A2C9LWB1"/>
<dbReference type="Proteomes" id="UP000076420">
    <property type="component" value="Unassembled WGS sequence"/>
</dbReference>
<keyword evidence="2" id="KW-0472">Membrane</keyword>
<dbReference type="InterPro" id="IPR051495">
    <property type="entry name" value="Epithelial_Barrier/Signaling"/>
</dbReference>
<dbReference type="GO" id="GO:0005176">
    <property type="term" value="F:ErbB-2 class receptor binding"/>
    <property type="evidence" value="ECO:0007669"/>
    <property type="project" value="TreeGrafter"/>
</dbReference>
<organism evidence="5 6">
    <name type="scientific">Biomphalaria glabrata</name>
    <name type="common">Bloodfluke planorb</name>
    <name type="synonym">Freshwater snail</name>
    <dbReference type="NCBI Taxonomy" id="6526"/>
    <lineage>
        <taxon>Eukaryota</taxon>
        <taxon>Metazoa</taxon>
        <taxon>Spiralia</taxon>
        <taxon>Lophotrochozoa</taxon>
        <taxon>Mollusca</taxon>
        <taxon>Gastropoda</taxon>
        <taxon>Heterobranchia</taxon>
        <taxon>Euthyneura</taxon>
        <taxon>Panpulmonata</taxon>
        <taxon>Hygrophila</taxon>
        <taxon>Lymnaeoidea</taxon>
        <taxon>Planorbidae</taxon>
        <taxon>Biomphalaria</taxon>
    </lineage>
</organism>
<sequence>RVTTNNSVFIYDAGQSTNDYQHPEFVPVFSDSLSQAQVNQAVTLCGADNQECIYDYFVTKDAAVAVSTKAKKETIEIQKIDLANSPPVVEIFSQVKLTNNRWVVQENAVNILQLTTTDADMDNVTVVSLSNSSAVSLLPNGSVQFVPFKNNPVRLSLQARDSRGAYSSILNIPVTVCPSCNGRGVCDSNPSSLVEYLDGMFRVQTCICLPAFT</sequence>
<dbReference type="EnsemblMetazoa" id="BGLB035614-RA">
    <property type="protein sequence ID" value="BGLB035614-PA"/>
    <property type="gene ID" value="BGLB035614"/>
</dbReference>
<dbReference type="VEuPathDB" id="VectorBase:BGLB035614"/>
<dbReference type="Pfam" id="PF23263">
    <property type="entry name" value="C8-3_MUC4"/>
    <property type="match status" value="1"/>
</dbReference>
<dbReference type="KEGG" id="bgt:106077319"/>
<evidence type="ECO:0000256" key="2">
    <source>
        <dbReference type="ARBA" id="ARBA00023136"/>
    </source>
</evidence>
<evidence type="ECO:0000259" key="4">
    <source>
        <dbReference type="Pfam" id="PF23263"/>
    </source>
</evidence>
<dbReference type="InterPro" id="IPR056619">
    <property type="entry name" value="C8-3_MUC4"/>
</dbReference>
<dbReference type="PANTHER" id="PTHR13802">
    <property type="entry name" value="MUCIN 4-RELATED"/>
    <property type="match status" value="1"/>
</dbReference>
<feature type="domain" description="Mucin-4-like C8-3" evidence="4">
    <location>
        <begin position="33"/>
        <end position="75"/>
    </location>
</feature>
<accession>A0A2C9LWB1</accession>
<dbReference type="VEuPathDB" id="VectorBase:BGLAX_041929"/>
<comment type="subcellular location">
    <subcellularLocation>
        <location evidence="1">Membrane</location>
    </subcellularLocation>
</comment>
<gene>
    <name evidence="5" type="primary">106077319</name>
</gene>